<dbReference type="InterPro" id="IPR010621">
    <property type="entry name" value="DUF1214"/>
</dbReference>
<evidence type="ECO:0000256" key="1">
    <source>
        <dbReference type="SAM" id="MobiDB-lite"/>
    </source>
</evidence>
<evidence type="ECO:0000256" key="2">
    <source>
        <dbReference type="SAM" id="SignalP"/>
    </source>
</evidence>
<dbReference type="SUPFAM" id="SSF160935">
    <property type="entry name" value="VPA0735-like"/>
    <property type="match status" value="1"/>
</dbReference>
<feature type="domain" description="DUF1214" evidence="3">
    <location>
        <begin position="341"/>
        <end position="433"/>
    </location>
</feature>
<dbReference type="PANTHER" id="PTHR36509">
    <property type="entry name" value="BLL3101 PROTEIN"/>
    <property type="match status" value="1"/>
</dbReference>
<dbReference type="Proteomes" id="UP000233769">
    <property type="component" value="Chromosome tk0001"/>
</dbReference>
<keyword evidence="2" id="KW-0732">Signal</keyword>
<name>A0A2N9AXS4_METEX</name>
<dbReference type="Pfam" id="PF06742">
    <property type="entry name" value="DUF1214"/>
    <property type="match status" value="1"/>
</dbReference>
<dbReference type="PANTHER" id="PTHR36509:SF2">
    <property type="entry name" value="BLL3101 PROTEIN"/>
    <property type="match status" value="1"/>
</dbReference>
<feature type="domain" description="DUF1254" evidence="4">
    <location>
        <begin position="67"/>
        <end position="198"/>
    </location>
</feature>
<dbReference type="InterPro" id="IPR010679">
    <property type="entry name" value="DUF1254"/>
</dbReference>
<dbReference type="InterPro" id="IPR037050">
    <property type="entry name" value="DUF1254_sf"/>
</dbReference>
<accession>A0A2N9AXS4</accession>
<feature type="region of interest" description="Disordered" evidence="1">
    <location>
        <begin position="436"/>
        <end position="455"/>
    </location>
</feature>
<feature type="signal peptide" evidence="2">
    <location>
        <begin position="1"/>
        <end position="21"/>
    </location>
</feature>
<evidence type="ECO:0000259" key="3">
    <source>
        <dbReference type="Pfam" id="PF06742"/>
    </source>
</evidence>
<sequence>MISRLLILGLIGTLFSGAVRAQQASVGEARATAKEAYVYAYAMLENYQTFHKQVVDDKASEYVGGFGRFRHYAQAFTPENRDVVTPNNDTPYSWAWLDLRAEPWVVSVPAVPDERYYVMQWFDLFTHNFAYMGSRTTGNGAGNYLFAGPRWNGSVPEGIRQVFRAETEIVGTLTRTALVGPEDVPNVRAVQRGYRLQPLSEFEAFRPPAPAPSANFPAYDRSKARSEDFIGYLNVLLHFAQPPDPSEVDLMRRFARIGIGPGLPWDKSKLDPALLEAIKAGASDGQAAIDAQAAKTFDSGPLFGTRAFLENDYIRRAMGADKGLYGNSREEAWYGGFVGNGAKLSMMRFAADQLPPARFFWSLTLYTLPDRGLYANTEKRYSLGDRSKGLVYGPDGSLTVYLGHQSPGPSHEANWIPAPQGPYSLVARVYGPKPELLSGQWKLPPLEPVASSERP</sequence>
<evidence type="ECO:0000313" key="5">
    <source>
        <dbReference type="EMBL" id="SOR32122.1"/>
    </source>
</evidence>
<dbReference type="Gene3D" id="2.60.40.1610">
    <property type="entry name" value="Domain of unknown function DUF1254"/>
    <property type="match status" value="1"/>
</dbReference>
<evidence type="ECO:0008006" key="7">
    <source>
        <dbReference type="Google" id="ProtNLM"/>
    </source>
</evidence>
<dbReference type="Pfam" id="PF06863">
    <property type="entry name" value="DUF1254"/>
    <property type="match status" value="1"/>
</dbReference>
<dbReference type="InterPro" id="IPR037049">
    <property type="entry name" value="DUF1214_C_sf"/>
</dbReference>
<evidence type="ECO:0000259" key="4">
    <source>
        <dbReference type="Pfam" id="PF06863"/>
    </source>
</evidence>
<feature type="chain" id="PRO_5014608190" description="DUF1254 domain-containing protein" evidence="2">
    <location>
        <begin position="22"/>
        <end position="455"/>
    </location>
</feature>
<gene>
    <name evidence="5" type="ORF">TK0001_5556</name>
</gene>
<dbReference type="AlphaFoldDB" id="A0A2N9AXS4"/>
<evidence type="ECO:0000313" key="6">
    <source>
        <dbReference type="Proteomes" id="UP000233769"/>
    </source>
</evidence>
<proteinExistence type="predicted"/>
<dbReference type="EMBL" id="LT962688">
    <property type="protein sequence ID" value="SOR32122.1"/>
    <property type="molecule type" value="Genomic_DNA"/>
</dbReference>
<organism evidence="5 6">
    <name type="scientific">Methylorubrum extorquens</name>
    <name type="common">Methylobacterium dichloromethanicum</name>
    <name type="synonym">Methylobacterium extorquens</name>
    <dbReference type="NCBI Taxonomy" id="408"/>
    <lineage>
        <taxon>Bacteria</taxon>
        <taxon>Pseudomonadati</taxon>
        <taxon>Pseudomonadota</taxon>
        <taxon>Alphaproteobacteria</taxon>
        <taxon>Hyphomicrobiales</taxon>
        <taxon>Methylobacteriaceae</taxon>
        <taxon>Methylorubrum</taxon>
    </lineage>
</organism>
<reference evidence="6" key="1">
    <citation type="submission" date="2017-10" db="EMBL/GenBank/DDBJ databases">
        <authorList>
            <person name="Regsiter A."/>
            <person name="William W."/>
        </authorList>
    </citation>
    <scope>NUCLEOTIDE SEQUENCE [LARGE SCALE GENOMIC DNA]</scope>
</reference>
<protein>
    <recommendedName>
        <fullName evidence="7">DUF1254 domain-containing protein</fullName>
    </recommendedName>
</protein>
<dbReference type="Gene3D" id="2.60.120.600">
    <property type="entry name" value="Domain of unknown function DUF1214, C-terminal domain"/>
    <property type="match status" value="1"/>
</dbReference>